<feature type="transmembrane region" description="Helical" evidence="6">
    <location>
        <begin position="135"/>
        <end position="157"/>
    </location>
</feature>
<feature type="transmembrane region" description="Helical" evidence="6">
    <location>
        <begin position="248"/>
        <end position="272"/>
    </location>
</feature>
<dbReference type="AlphaFoldDB" id="A0A7X2N3Y9"/>
<keyword evidence="5 6" id="KW-0472">Membrane</keyword>
<reference evidence="7 8" key="1">
    <citation type="submission" date="2019-08" db="EMBL/GenBank/DDBJ databases">
        <title>In-depth cultivation of the pig gut microbiome towards novel bacterial diversity and tailored functional studies.</title>
        <authorList>
            <person name="Wylensek D."/>
            <person name="Hitch T.C.A."/>
            <person name="Clavel T."/>
        </authorList>
    </citation>
    <scope>NUCLEOTIDE SEQUENCE [LARGE SCALE GENOMIC DNA]</scope>
    <source>
        <strain evidence="7 8">LKV-178-WT-2G</strain>
    </source>
</reference>
<evidence type="ECO:0000256" key="2">
    <source>
        <dbReference type="ARBA" id="ARBA00022475"/>
    </source>
</evidence>
<dbReference type="InterPro" id="IPR017039">
    <property type="entry name" value="Virul_fac_BrkB"/>
</dbReference>
<evidence type="ECO:0000313" key="8">
    <source>
        <dbReference type="Proteomes" id="UP000470082"/>
    </source>
</evidence>
<evidence type="ECO:0000313" key="7">
    <source>
        <dbReference type="EMBL" id="MSS02054.1"/>
    </source>
</evidence>
<proteinExistence type="predicted"/>
<evidence type="ECO:0000256" key="6">
    <source>
        <dbReference type="SAM" id="Phobius"/>
    </source>
</evidence>
<gene>
    <name evidence="7" type="ORF">FYJ50_08125</name>
</gene>
<organism evidence="7 8">
    <name type="scientific">Floccifex porci</name>
    <dbReference type="NCBI Taxonomy" id="2606629"/>
    <lineage>
        <taxon>Bacteria</taxon>
        <taxon>Bacillati</taxon>
        <taxon>Bacillota</taxon>
        <taxon>Erysipelotrichia</taxon>
        <taxon>Erysipelotrichales</taxon>
        <taxon>Erysipelotrichaceae</taxon>
        <taxon>Floccifex</taxon>
    </lineage>
</organism>
<dbReference type="PIRSF" id="PIRSF035875">
    <property type="entry name" value="RNase_BN"/>
    <property type="match status" value="1"/>
</dbReference>
<keyword evidence="2" id="KW-1003">Cell membrane</keyword>
<dbReference type="EMBL" id="VUMM01000019">
    <property type="protein sequence ID" value="MSS02054.1"/>
    <property type="molecule type" value="Genomic_DNA"/>
</dbReference>
<keyword evidence="3 6" id="KW-0812">Transmembrane</keyword>
<evidence type="ECO:0000256" key="4">
    <source>
        <dbReference type="ARBA" id="ARBA00022989"/>
    </source>
</evidence>
<evidence type="ECO:0000256" key="3">
    <source>
        <dbReference type="ARBA" id="ARBA00022692"/>
    </source>
</evidence>
<dbReference type="PANTHER" id="PTHR30213:SF0">
    <property type="entry name" value="UPF0761 MEMBRANE PROTEIN YIHY"/>
    <property type="match status" value="1"/>
</dbReference>
<sequence length="285" mass="33129">MKKEIKLFIETSINRFLNKYKEDQIGLYATQTAFFLIISAVPFMMLLITILKTVLPLEQSTFIQMINANLPRPINEYATVFFKDIQSQSTVPIASISTITCLYAASKSTYALTLGLNSIHKTEDRRNYIRLRLQSIFNTLLLMLLIVFSLLILVYGGKISLFLEKYYPKFIVDFASVIHFKNLISFTIITIMIAILYIILPGKRLNFIYQIPGACATALSWILFSNIYSYFIDHSTHFSLTYGVLSNIVFMMIWLQWCMTFFLTFAQINAWIQIICDRIKERKRE</sequence>
<dbReference type="Proteomes" id="UP000470082">
    <property type="component" value="Unassembled WGS sequence"/>
</dbReference>
<keyword evidence="4 6" id="KW-1133">Transmembrane helix</keyword>
<protein>
    <submittedName>
        <fullName evidence="7">YihY/virulence factor BrkB family protein</fullName>
    </submittedName>
</protein>
<dbReference type="PANTHER" id="PTHR30213">
    <property type="entry name" value="INNER MEMBRANE PROTEIN YHJD"/>
    <property type="match status" value="1"/>
</dbReference>
<feature type="transmembrane region" description="Helical" evidence="6">
    <location>
        <begin position="177"/>
        <end position="200"/>
    </location>
</feature>
<evidence type="ECO:0000256" key="5">
    <source>
        <dbReference type="ARBA" id="ARBA00023136"/>
    </source>
</evidence>
<feature type="transmembrane region" description="Helical" evidence="6">
    <location>
        <begin position="33"/>
        <end position="55"/>
    </location>
</feature>
<comment type="subcellular location">
    <subcellularLocation>
        <location evidence="1">Cell membrane</location>
        <topology evidence="1">Multi-pass membrane protein</topology>
    </subcellularLocation>
</comment>
<dbReference type="GO" id="GO:0005886">
    <property type="term" value="C:plasma membrane"/>
    <property type="evidence" value="ECO:0007669"/>
    <property type="project" value="UniProtKB-SubCell"/>
</dbReference>
<keyword evidence="8" id="KW-1185">Reference proteome</keyword>
<evidence type="ECO:0000256" key="1">
    <source>
        <dbReference type="ARBA" id="ARBA00004651"/>
    </source>
</evidence>
<comment type="caution">
    <text evidence="7">The sequence shown here is derived from an EMBL/GenBank/DDBJ whole genome shotgun (WGS) entry which is preliminary data.</text>
</comment>
<dbReference type="NCBIfam" id="TIGR00765">
    <property type="entry name" value="yihY_not_rbn"/>
    <property type="match status" value="1"/>
</dbReference>
<dbReference type="Pfam" id="PF03631">
    <property type="entry name" value="Virul_fac_BrkB"/>
    <property type="match status" value="1"/>
</dbReference>
<feature type="transmembrane region" description="Helical" evidence="6">
    <location>
        <begin position="207"/>
        <end position="228"/>
    </location>
</feature>
<name>A0A7X2N3Y9_9FIRM</name>
<accession>A0A7X2N3Y9</accession>
<dbReference type="RefSeq" id="WP_154460906.1">
    <property type="nucleotide sequence ID" value="NZ_VUMM01000019.1"/>
</dbReference>